<proteinExistence type="predicted"/>
<feature type="transmembrane region" description="Helical" evidence="2">
    <location>
        <begin position="308"/>
        <end position="331"/>
    </location>
</feature>
<comment type="caution">
    <text evidence="3">The sequence shown here is derived from an EMBL/GenBank/DDBJ whole genome shotgun (WGS) entry which is preliminary data.</text>
</comment>
<dbReference type="VEuPathDB" id="FungiDB:PC9H_004319"/>
<dbReference type="RefSeq" id="XP_036635377.1">
    <property type="nucleotide sequence ID" value="XM_036773904.1"/>
</dbReference>
<keyword evidence="2" id="KW-0812">Transmembrane</keyword>
<evidence type="ECO:0000313" key="3">
    <source>
        <dbReference type="EMBL" id="KAF7437478.1"/>
    </source>
</evidence>
<feature type="region of interest" description="Disordered" evidence="1">
    <location>
        <begin position="98"/>
        <end position="178"/>
    </location>
</feature>
<keyword evidence="2" id="KW-1133">Transmembrane helix</keyword>
<feature type="compositionally biased region" description="Basic and acidic residues" evidence="1">
    <location>
        <begin position="1"/>
        <end position="12"/>
    </location>
</feature>
<evidence type="ECO:0000256" key="1">
    <source>
        <dbReference type="SAM" id="MobiDB-lite"/>
    </source>
</evidence>
<gene>
    <name evidence="3" type="ORF">PC9H_004319</name>
</gene>
<dbReference type="Proteomes" id="UP000623687">
    <property type="component" value="Unassembled WGS sequence"/>
</dbReference>
<dbReference type="EMBL" id="JACETU010000002">
    <property type="protein sequence ID" value="KAF7437478.1"/>
    <property type="molecule type" value="Genomic_DNA"/>
</dbReference>
<feature type="region of interest" description="Disordered" evidence="1">
    <location>
        <begin position="1"/>
        <end position="34"/>
    </location>
</feature>
<sequence length="375" mass="40193">MQSRNWREHQDFDPYYDYPPLVSSSARRGSSSLAASIPHVAHETERMLPLLSPSPSISLHDLPSSVTSRQTFASETPLLSVNEVGYGQSASMRLISARSGHTSPDKDTNPSGSESASSDSNHGVQSSTFTPVFPPEAGPSNPRRSISTTSFLSSPLNPTPTPSPPFARPRIASNHSSVRVTRIASEDSRALSGYFPPSPLLGGMSGGYQRGSMILYRLADPVADHDASPLSPPVFPGSNRASMISTADSVLSLSSDSKYPAGMMTNTERGLVAYPYDPELDETSPDEEDDMLHDPKSQMKGGFGWRGVANIGGLVLLIAALLAIFAVFPAVQVFNRNDVMAAIVGNTRINSTGQASAISDVFPGAERRSLWRREQ</sequence>
<dbReference type="OrthoDB" id="3057032at2759"/>
<organism evidence="3 4">
    <name type="scientific">Pleurotus ostreatus</name>
    <name type="common">Oyster mushroom</name>
    <name type="synonym">White-rot fungus</name>
    <dbReference type="NCBI Taxonomy" id="5322"/>
    <lineage>
        <taxon>Eukaryota</taxon>
        <taxon>Fungi</taxon>
        <taxon>Dikarya</taxon>
        <taxon>Basidiomycota</taxon>
        <taxon>Agaricomycotina</taxon>
        <taxon>Agaricomycetes</taxon>
        <taxon>Agaricomycetidae</taxon>
        <taxon>Agaricales</taxon>
        <taxon>Pleurotineae</taxon>
        <taxon>Pleurotaceae</taxon>
        <taxon>Pleurotus</taxon>
    </lineage>
</organism>
<reference evidence="3" key="1">
    <citation type="submission" date="2019-07" db="EMBL/GenBank/DDBJ databases">
        <authorList>
            <person name="Palmer J.M."/>
        </authorList>
    </citation>
    <scope>NUCLEOTIDE SEQUENCE</scope>
    <source>
        <strain evidence="3">PC9</strain>
    </source>
</reference>
<evidence type="ECO:0000256" key="2">
    <source>
        <dbReference type="SAM" id="Phobius"/>
    </source>
</evidence>
<feature type="compositionally biased region" description="Pro residues" evidence="1">
    <location>
        <begin position="157"/>
        <end position="167"/>
    </location>
</feature>
<evidence type="ECO:0000313" key="4">
    <source>
        <dbReference type="Proteomes" id="UP000623687"/>
    </source>
</evidence>
<protein>
    <submittedName>
        <fullName evidence="3">Uncharacterized protein</fullName>
    </submittedName>
</protein>
<dbReference type="GeneID" id="59374137"/>
<feature type="compositionally biased region" description="Low complexity" evidence="1">
    <location>
        <begin position="147"/>
        <end position="156"/>
    </location>
</feature>
<accession>A0A8H7A0S1</accession>
<dbReference type="AlphaFoldDB" id="A0A8H7A0S1"/>
<feature type="compositionally biased region" description="Low complexity" evidence="1">
    <location>
        <begin position="23"/>
        <end position="34"/>
    </location>
</feature>
<keyword evidence="2" id="KW-0472">Membrane</keyword>
<name>A0A8H7A0S1_PLEOS</name>
<feature type="compositionally biased region" description="Polar residues" evidence="1">
    <location>
        <begin position="109"/>
        <end position="130"/>
    </location>
</feature>
<keyword evidence="4" id="KW-1185">Reference proteome</keyword>